<evidence type="ECO:0000256" key="9">
    <source>
        <dbReference type="SAM" id="Phobius"/>
    </source>
</evidence>
<evidence type="ECO:0000256" key="5">
    <source>
        <dbReference type="ARBA" id="ARBA00022989"/>
    </source>
</evidence>
<keyword evidence="4 9" id="KW-0812">Transmembrane</keyword>
<feature type="transmembrane region" description="Helical" evidence="9">
    <location>
        <begin position="138"/>
        <end position="160"/>
    </location>
</feature>
<keyword evidence="12" id="KW-1185">Reference proteome</keyword>
<evidence type="ECO:0000256" key="2">
    <source>
        <dbReference type="ARBA" id="ARBA00004141"/>
    </source>
</evidence>
<evidence type="ECO:0000313" key="12">
    <source>
        <dbReference type="Proteomes" id="UP000030665"/>
    </source>
</evidence>
<reference evidence="11" key="2">
    <citation type="submission" date="2014-03" db="EMBL/GenBank/DDBJ databases">
        <title>The whipworm genome and dual-species transcriptomics of an intimate host-pathogen interaction.</title>
        <authorList>
            <person name="Foth B.J."/>
            <person name="Tsai I.J."/>
            <person name="Reid A.J."/>
            <person name="Bancroft A.J."/>
            <person name="Nichol S."/>
            <person name="Tracey A."/>
            <person name="Holroyd N."/>
            <person name="Cotton J.A."/>
            <person name="Stanley E.J."/>
            <person name="Zarowiecki M."/>
            <person name="Liu J.Z."/>
            <person name="Huckvale T."/>
            <person name="Cooper P.J."/>
            <person name="Grencis R.K."/>
            <person name="Berriman M."/>
        </authorList>
    </citation>
    <scope>NUCLEOTIDE SEQUENCE [LARGE SCALE GENOMIC DNA]</scope>
</reference>
<dbReference type="InterPro" id="IPR003945">
    <property type="entry name" value="NU5C-like"/>
</dbReference>
<accession>A0A077ZPX1</accession>
<reference evidence="11" key="1">
    <citation type="submission" date="2014-01" db="EMBL/GenBank/DDBJ databases">
        <authorList>
            <person name="Aslett M."/>
        </authorList>
    </citation>
    <scope>NUCLEOTIDE SEQUENCE</scope>
</reference>
<keyword evidence="5 9" id="KW-1133">Transmembrane helix</keyword>
<feature type="domain" description="NADH:quinone oxidoreductase/Mrp antiporter transmembrane" evidence="10">
    <location>
        <begin position="46"/>
        <end position="189"/>
    </location>
</feature>
<dbReference type="GO" id="GO:0003954">
    <property type="term" value="F:NADH dehydrogenase activity"/>
    <property type="evidence" value="ECO:0007669"/>
    <property type="project" value="TreeGrafter"/>
</dbReference>
<sequence length="237" mass="26544">MILAELHELAEKDLLSQAFIQAIEWQFSNASITPYLLILTGIATLAKGAQISLHTAPTIVSSLVGSSTIVVAGTILCIEPNLLYFLLYIRYLTSLHFRLIAFYEKDPKNILAYSTVSQSALVIFIICTNIKVLILMHIIIHALPIALLFIRVIIFTIFMFGNHESRLLDTTESLLPRLTTCVICLLIMCEESVISLIMVRLAYLLLRSYNNNTISSKILYIPLYINALLLPLALFNG</sequence>
<dbReference type="Proteomes" id="UP000030665">
    <property type="component" value="Unassembled WGS sequence"/>
</dbReference>
<evidence type="ECO:0000259" key="10">
    <source>
        <dbReference type="Pfam" id="PF00361"/>
    </source>
</evidence>
<feature type="transmembrane region" description="Helical" evidence="9">
    <location>
        <begin position="181"/>
        <end position="206"/>
    </location>
</feature>
<evidence type="ECO:0000256" key="6">
    <source>
        <dbReference type="ARBA" id="ARBA00023136"/>
    </source>
</evidence>
<dbReference type="EMBL" id="HG807411">
    <property type="protein sequence ID" value="CDW60795.1"/>
    <property type="molecule type" value="Genomic_DNA"/>
</dbReference>
<dbReference type="GO" id="GO:0008137">
    <property type="term" value="F:NADH dehydrogenase (ubiquinone) activity"/>
    <property type="evidence" value="ECO:0007669"/>
    <property type="project" value="UniProtKB-EC"/>
</dbReference>
<feature type="transmembrane region" description="Helical" evidence="9">
    <location>
        <begin position="69"/>
        <end position="89"/>
    </location>
</feature>
<dbReference type="OrthoDB" id="5842631at2759"/>
<dbReference type="InterPro" id="IPR001750">
    <property type="entry name" value="ND/Mrp_TM"/>
</dbReference>
<dbReference type="PANTHER" id="PTHR42829">
    <property type="entry name" value="NADH-UBIQUINONE OXIDOREDUCTASE CHAIN 5"/>
    <property type="match status" value="1"/>
</dbReference>
<comment type="function">
    <text evidence="1">Core subunit of the mitochondrial membrane respiratory chain NADH dehydrogenase (Complex I) that is believed to belong to the minimal assembly required for catalysis. Complex I functions in the transfer of electrons from NADH to the respiratory chain. The immediate electron acceptor for the enzyme is believed to be ubiquinone.</text>
</comment>
<evidence type="ECO:0000313" key="11">
    <source>
        <dbReference type="EMBL" id="CDW60795.1"/>
    </source>
</evidence>
<protein>
    <recommendedName>
        <fullName evidence="3">NADH:ubiquinone reductase (H(+)-translocating)</fullName>
        <ecNumber evidence="3">7.1.1.2</ecNumber>
    </recommendedName>
    <alternativeName>
        <fullName evidence="7">NADH dehydrogenase subunit 5</fullName>
    </alternativeName>
</protein>
<proteinExistence type="predicted"/>
<feature type="transmembrane region" description="Helical" evidence="9">
    <location>
        <begin position="218"/>
        <end position="235"/>
    </location>
</feature>
<comment type="subcellular location">
    <subcellularLocation>
        <location evidence="2">Membrane</location>
        <topology evidence="2">Multi-pass membrane protein</topology>
    </subcellularLocation>
</comment>
<comment type="catalytic activity">
    <reaction evidence="8">
        <text>a ubiquinone + NADH + 5 H(+)(in) = a ubiquinol + NAD(+) + 4 H(+)(out)</text>
        <dbReference type="Rhea" id="RHEA:29091"/>
        <dbReference type="Rhea" id="RHEA-COMP:9565"/>
        <dbReference type="Rhea" id="RHEA-COMP:9566"/>
        <dbReference type="ChEBI" id="CHEBI:15378"/>
        <dbReference type="ChEBI" id="CHEBI:16389"/>
        <dbReference type="ChEBI" id="CHEBI:17976"/>
        <dbReference type="ChEBI" id="CHEBI:57540"/>
        <dbReference type="ChEBI" id="CHEBI:57945"/>
        <dbReference type="EC" id="7.1.1.2"/>
    </reaction>
</comment>
<evidence type="ECO:0000256" key="1">
    <source>
        <dbReference type="ARBA" id="ARBA00003257"/>
    </source>
</evidence>
<name>A0A077ZPX1_TRITR</name>
<dbReference type="GO" id="GO:0015990">
    <property type="term" value="P:electron transport coupled proton transport"/>
    <property type="evidence" value="ECO:0007669"/>
    <property type="project" value="TreeGrafter"/>
</dbReference>
<evidence type="ECO:0000256" key="4">
    <source>
        <dbReference type="ARBA" id="ARBA00022692"/>
    </source>
</evidence>
<dbReference type="PANTHER" id="PTHR42829:SF2">
    <property type="entry name" value="NADH-UBIQUINONE OXIDOREDUCTASE CHAIN 5"/>
    <property type="match status" value="1"/>
</dbReference>
<dbReference type="STRING" id="36087.A0A077ZPX1"/>
<organism evidence="11 12">
    <name type="scientific">Trichuris trichiura</name>
    <name type="common">Whipworm</name>
    <name type="synonym">Trichocephalus trichiurus</name>
    <dbReference type="NCBI Taxonomy" id="36087"/>
    <lineage>
        <taxon>Eukaryota</taxon>
        <taxon>Metazoa</taxon>
        <taxon>Ecdysozoa</taxon>
        <taxon>Nematoda</taxon>
        <taxon>Enoplea</taxon>
        <taxon>Dorylaimia</taxon>
        <taxon>Trichinellida</taxon>
        <taxon>Trichuridae</taxon>
        <taxon>Trichuris</taxon>
    </lineage>
</organism>
<evidence type="ECO:0000256" key="7">
    <source>
        <dbReference type="ARBA" id="ARBA00031027"/>
    </source>
</evidence>
<evidence type="ECO:0000256" key="8">
    <source>
        <dbReference type="ARBA" id="ARBA00049551"/>
    </source>
</evidence>
<dbReference type="AlphaFoldDB" id="A0A077ZPX1"/>
<feature type="transmembrane region" description="Helical" evidence="9">
    <location>
        <begin position="110"/>
        <end position="132"/>
    </location>
</feature>
<dbReference type="EC" id="7.1.1.2" evidence="3"/>
<keyword evidence="6 9" id="KW-0472">Membrane</keyword>
<gene>
    <name evidence="11" type="ORF">TTRE_0000919201</name>
</gene>
<dbReference type="GO" id="GO:0042773">
    <property type="term" value="P:ATP synthesis coupled electron transport"/>
    <property type="evidence" value="ECO:0007669"/>
    <property type="project" value="InterPro"/>
</dbReference>
<dbReference type="Pfam" id="PF00361">
    <property type="entry name" value="Proton_antipo_M"/>
    <property type="match status" value="1"/>
</dbReference>
<evidence type="ECO:0000256" key="3">
    <source>
        <dbReference type="ARBA" id="ARBA00012944"/>
    </source>
</evidence>
<dbReference type="GO" id="GO:0016020">
    <property type="term" value="C:membrane"/>
    <property type="evidence" value="ECO:0007669"/>
    <property type="project" value="UniProtKB-SubCell"/>
</dbReference>